<keyword evidence="1" id="KW-0812">Transmembrane</keyword>
<evidence type="ECO:0000256" key="1">
    <source>
        <dbReference type="SAM" id="Phobius"/>
    </source>
</evidence>
<comment type="caution">
    <text evidence="2">The sequence shown here is derived from an EMBL/GenBank/DDBJ whole genome shotgun (WGS) entry which is preliminary data.</text>
</comment>
<dbReference type="Proteomes" id="UP001575105">
    <property type="component" value="Unassembled WGS sequence"/>
</dbReference>
<evidence type="ECO:0000313" key="3">
    <source>
        <dbReference type="Proteomes" id="UP001575105"/>
    </source>
</evidence>
<protein>
    <submittedName>
        <fullName evidence="2">Type II secretion system protein</fullName>
    </submittedName>
</protein>
<gene>
    <name evidence="2" type="ORF">ACERK3_17790</name>
</gene>
<dbReference type="EMBL" id="JBGUBD010000016">
    <property type="protein sequence ID" value="MFA9480127.1"/>
    <property type="molecule type" value="Genomic_DNA"/>
</dbReference>
<keyword evidence="3" id="KW-1185">Reference proteome</keyword>
<dbReference type="PROSITE" id="PS00409">
    <property type="entry name" value="PROKAR_NTER_METHYL"/>
    <property type="match status" value="1"/>
</dbReference>
<keyword evidence="1" id="KW-0472">Membrane</keyword>
<dbReference type="InterPro" id="IPR045584">
    <property type="entry name" value="Pilin-like"/>
</dbReference>
<accession>A0ABV4UA12</accession>
<dbReference type="SUPFAM" id="SSF54523">
    <property type="entry name" value="Pili subunits"/>
    <property type="match status" value="1"/>
</dbReference>
<evidence type="ECO:0000313" key="2">
    <source>
        <dbReference type="EMBL" id="MFA9480127.1"/>
    </source>
</evidence>
<dbReference type="NCBIfam" id="TIGR02532">
    <property type="entry name" value="IV_pilin_GFxxxE"/>
    <property type="match status" value="1"/>
</dbReference>
<dbReference type="RefSeq" id="WP_425347051.1">
    <property type="nucleotide sequence ID" value="NZ_JBGUBD010000016.1"/>
</dbReference>
<reference evidence="2 3" key="1">
    <citation type="submission" date="2024-08" db="EMBL/GenBank/DDBJ databases">
        <title>Whole-genome sequencing of halo(alkali)philic microorganisms from hypersaline lakes.</title>
        <authorList>
            <person name="Sorokin D.Y."/>
            <person name="Merkel A.Y."/>
            <person name="Messina E."/>
            <person name="Yakimov M."/>
        </authorList>
    </citation>
    <scope>NUCLEOTIDE SEQUENCE [LARGE SCALE GENOMIC DNA]</scope>
    <source>
        <strain evidence="2 3">AB-hyl4</strain>
    </source>
</reference>
<feature type="transmembrane region" description="Helical" evidence="1">
    <location>
        <begin position="12"/>
        <end position="35"/>
    </location>
</feature>
<dbReference type="InterPro" id="IPR012902">
    <property type="entry name" value="N_methyl_site"/>
</dbReference>
<organism evidence="2 3">
    <name type="scientific">Natronomicrosphaera hydrolytica</name>
    <dbReference type="NCBI Taxonomy" id="3242702"/>
    <lineage>
        <taxon>Bacteria</taxon>
        <taxon>Pseudomonadati</taxon>
        <taxon>Planctomycetota</taxon>
        <taxon>Phycisphaerae</taxon>
        <taxon>Phycisphaerales</taxon>
        <taxon>Phycisphaeraceae</taxon>
        <taxon>Natronomicrosphaera</taxon>
    </lineage>
</organism>
<dbReference type="Gene3D" id="3.30.700.10">
    <property type="entry name" value="Glycoprotein, Type 4 Pilin"/>
    <property type="match status" value="1"/>
</dbReference>
<dbReference type="PANTHER" id="PTHR30093">
    <property type="entry name" value="GENERAL SECRETION PATHWAY PROTEIN G"/>
    <property type="match status" value="1"/>
</dbReference>
<dbReference type="Pfam" id="PF07963">
    <property type="entry name" value="N_methyl"/>
    <property type="match status" value="1"/>
</dbReference>
<dbReference type="PANTHER" id="PTHR30093:SF2">
    <property type="entry name" value="TYPE II SECRETION SYSTEM PROTEIN H"/>
    <property type="match status" value="1"/>
</dbReference>
<proteinExistence type="predicted"/>
<keyword evidence="1" id="KW-1133">Transmembrane helix</keyword>
<sequence length="266" mass="29473">MITPRPTRFAGFTLIELLVVISIIAVLVGILLPALAHARAAARRAVCGSNIRQLAIANTTYAVDHRDHFVPGMIEPTSIYINLRRWHGERDHENEAFDPTRGPLWPYFQVDELKECPSFDDYVDEPGQNAAFESGGGGYGYNGQYVGTNNLNTVENTAGARVDWFARPTQTVMFTDAAFSRTIAGSPALIEYSFATPPQNSFGDAYPAIHFRHHGRASVAWLDGHISLEQLDFTRAAPAYGINQAQNRKLALGWFGDDDNTLFNRD</sequence>
<name>A0ABV4UA12_9BACT</name>